<organism evidence="2 3">
    <name type="scientific">Qipengyuania citrea</name>
    <dbReference type="NCBI Taxonomy" id="225971"/>
    <lineage>
        <taxon>Bacteria</taxon>
        <taxon>Pseudomonadati</taxon>
        <taxon>Pseudomonadota</taxon>
        <taxon>Alphaproteobacteria</taxon>
        <taxon>Sphingomonadales</taxon>
        <taxon>Erythrobacteraceae</taxon>
        <taxon>Qipengyuania</taxon>
    </lineage>
</organism>
<proteinExistence type="predicted"/>
<evidence type="ECO:0000313" key="2">
    <source>
        <dbReference type="EMBL" id="USA60222.1"/>
    </source>
</evidence>
<dbReference type="EMBL" id="CP098494">
    <property type="protein sequence ID" value="USA60222.1"/>
    <property type="molecule type" value="Genomic_DNA"/>
</dbReference>
<accession>A0ABY4U282</accession>
<protein>
    <submittedName>
        <fullName evidence="2">Uncharacterized protein</fullName>
    </submittedName>
</protein>
<feature type="region of interest" description="Disordered" evidence="1">
    <location>
        <begin position="803"/>
        <end position="837"/>
    </location>
</feature>
<reference evidence="2 3" key="1">
    <citation type="submission" date="2022-06" db="EMBL/GenBank/DDBJ databases">
        <authorList>
            <person name="Liu G."/>
        </authorList>
    </citation>
    <scope>NUCLEOTIDE SEQUENCE [LARGE SCALE GENOMIC DNA]</scope>
    <source>
        <strain evidence="2 3">E4</strain>
    </source>
</reference>
<evidence type="ECO:0000256" key="1">
    <source>
        <dbReference type="SAM" id="MobiDB-lite"/>
    </source>
</evidence>
<gene>
    <name evidence="2" type="ORF">NCF85_08820</name>
</gene>
<feature type="compositionally biased region" description="Basic residues" evidence="1">
    <location>
        <begin position="805"/>
        <end position="829"/>
    </location>
</feature>
<dbReference type="RefSeq" id="WP_301641368.1">
    <property type="nucleotide sequence ID" value="NZ_CP098494.1"/>
</dbReference>
<name>A0ABY4U282_9SPHN</name>
<keyword evidence="3" id="KW-1185">Reference proteome</keyword>
<dbReference type="Proteomes" id="UP001056619">
    <property type="component" value="Chromosome"/>
</dbReference>
<evidence type="ECO:0000313" key="3">
    <source>
        <dbReference type="Proteomes" id="UP001056619"/>
    </source>
</evidence>
<sequence>MLQPVNAKINLRPVRVGFLVNPRDSASLSKVMRLATTMWGGLMCPIIPVPRRLPAHWKDEFSKTKPIELAHGYLNFFEPDVLVQTEADQLERLGLGDDQSFGKRRYHSLDAVIRHDVGMDPELNVGLNMCNRYEHLFTTEFQFAKIVKPRILQFHEGPKAATTFFEAAFGLFPRDNVLPYFTDVYRQTLGAEDATPSAQTWLELIEGRAGYPLHYTCRDMDLQTGQRSSPSAFIFDPAKPSDVIDFWNFRIFTRNVMPVNSHWLAHSREALAEFVRRNFRPLPTNRNGVMIHSAVHVGRSLDFEAVADELNLAEFDLPKGSLAFQSWYHKIWRSWDDEEKFARPVASILSAAERDVQLTPTGNDRITIRYPSLAPEFDGGTIGIGPKWINTISVKQYISKPDIAQVLPSAGFESRKHYPTVGAGDEFVSREGFVTFHQFAHDEGYLELPSPMQAIQSWLAAEDIEAKPSDAGRVADQIIESVGGLGGTHAFRDLSIVEQLDKMARRRRDYSDGSSDEFEDRSAPVSDWLRVLKPLEKKTWGRWRTLETLVNRGMLKVGVSLECTHCTQKNWYGLDDLKTTLRCSRCVKEFPFPQGNTKKAPWAYRIVGPFATPHFARGGYTVALALRFLDDELGSLSEMTYSTGIELTKNGITREADFLAWRSTDGVGLAPRNPITLIGECKSLGADTFKEEDLENLKELGALMPGAYLVAACLKTKLSADEVARLSELAAWGWSQQRPSPLIVLTGLELFGDGPFSHVWEKAGERAKAAIERHRHIFDFPTLAAATQEVHLAMEPDQVDDLRYGPRRRARVARKRKSRTNPQHTKNRPIRSSNAEK</sequence>